<organism evidence="1 2">
    <name type="scientific">Anopheles albimanus</name>
    <name type="common">New world malaria mosquito</name>
    <dbReference type="NCBI Taxonomy" id="7167"/>
    <lineage>
        <taxon>Eukaryota</taxon>
        <taxon>Metazoa</taxon>
        <taxon>Ecdysozoa</taxon>
        <taxon>Arthropoda</taxon>
        <taxon>Hexapoda</taxon>
        <taxon>Insecta</taxon>
        <taxon>Pterygota</taxon>
        <taxon>Neoptera</taxon>
        <taxon>Endopterygota</taxon>
        <taxon>Diptera</taxon>
        <taxon>Nematocera</taxon>
        <taxon>Culicoidea</taxon>
        <taxon>Culicidae</taxon>
        <taxon>Anophelinae</taxon>
        <taxon>Anopheles</taxon>
    </lineage>
</organism>
<name>A0A182FZK5_ANOAL</name>
<dbReference type="AlphaFoldDB" id="A0A182FZK5"/>
<dbReference type="VEuPathDB" id="VectorBase:AALB015020"/>
<accession>A0A182FZK5</accession>
<keyword evidence="2" id="KW-1185">Reference proteome</keyword>
<reference evidence="1" key="2">
    <citation type="submission" date="2022-08" db="UniProtKB">
        <authorList>
            <consortium name="EnsemblMetazoa"/>
        </authorList>
    </citation>
    <scope>IDENTIFICATION</scope>
    <source>
        <strain evidence="1">STECLA/ALBI9_A</strain>
    </source>
</reference>
<evidence type="ECO:0000313" key="2">
    <source>
        <dbReference type="Proteomes" id="UP000069272"/>
    </source>
</evidence>
<reference evidence="2" key="1">
    <citation type="journal article" date="2017" name="G3 (Bethesda)">
        <title>The Physical Genome Mapping of Anopheles albimanus Corrected Scaffold Misassemblies and Identified Interarm Rearrangements in Genus Anopheles.</title>
        <authorList>
            <person name="Artemov G.N."/>
            <person name="Peery A.N."/>
            <person name="Jiang X."/>
            <person name="Tu Z."/>
            <person name="Stegniy V.N."/>
            <person name="Sharakhova M.V."/>
            <person name="Sharakhov I.V."/>
        </authorList>
    </citation>
    <scope>NUCLEOTIDE SEQUENCE [LARGE SCALE GENOMIC DNA]</scope>
    <source>
        <strain evidence="2">STECLA/ALBI9_A</strain>
    </source>
</reference>
<dbReference type="Proteomes" id="UP000069272">
    <property type="component" value="Unassembled WGS sequence"/>
</dbReference>
<evidence type="ECO:0000313" key="1">
    <source>
        <dbReference type="EnsemblMetazoa" id="AALB015020-PA"/>
    </source>
</evidence>
<sequence>MFIIATMTIRQPTLRGPSRSRACRMWDFLSDVLC</sequence>
<dbReference type="EnsemblMetazoa" id="AALB015020-RA">
    <property type="protein sequence ID" value="AALB015020-PA"/>
    <property type="gene ID" value="AALB015020"/>
</dbReference>
<protein>
    <submittedName>
        <fullName evidence="1">Uncharacterized protein</fullName>
    </submittedName>
</protein>
<proteinExistence type="predicted"/>